<dbReference type="SMART" id="SM00267">
    <property type="entry name" value="GGDEF"/>
    <property type="match status" value="1"/>
</dbReference>
<dbReference type="AlphaFoldDB" id="A0A519BM85"/>
<feature type="domain" description="PAC" evidence="2">
    <location>
        <begin position="204"/>
        <end position="259"/>
    </location>
</feature>
<dbReference type="InterPro" id="IPR043128">
    <property type="entry name" value="Rev_trsase/Diguanyl_cyclase"/>
</dbReference>
<evidence type="ECO:0000313" key="5">
    <source>
        <dbReference type="EMBL" id="RZD18388.1"/>
    </source>
</evidence>
<dbReference type="PROSITE" id="PS50113">
    <property type="entry name" value="PAC"/>
    <property type="match status" value="1"/>
</dbReference>
<dbReference type="Pfam" id="PF00563">
    <property type="entry name" value="EAL"/>
    <property type="match status" value="1"/>
</dbReference>
<reference evidence="5 6" key="1">
    <citation type="journal article" date="2019" name="ISME J.">
        <title>Insights into ecological role of a new deltaproteobacterial order Candidatus Acidulodesulfobacterales by metagenomics and metatranscriptomics.</title>
        <authorList>
            <person name="Tan S."/>
            <person name="Liu J."/>
            <person name="Fang Y."/>
            <person name="Hedlund B.P."/>
            <person name="Lian Z.H."/>
            <person name="Huang L.Y."/>
            <person name="Li J.T."/>
            <person name="Huang L.N."/>
            <person name="Li W.J."/>
            <person name="Jiang H.C."/>
            <person name="Dong H.L."/>
            <person name="Shu W.S."/>
        </authorList>
    </citation>
    <scope>NUCLEOTIDE SEQUENCE [LARGE SCALE GENOMIC DNA]</scope>
    <source>
        <strain evidence="5">AP1</strain>
    </source>
</reference>
<feature type="domain" description="PAS" evidence="1">
    <location>
        <begin position="137"/>
        <end position="179"/>
    </location>
</feature>
<organism evidence="5 6">
    <name type="scientific">Candidatus Acididesulfobacter diazotrophicus</name>
    <dbReference type="NCBI Taxonomy" id="2597226"/>
    <lineage>
        <taxon>Bacteria</taxon>
        <taxon>Deltaproteobacteria</taxon>
        <taxon>Candidatus Acidulodesulfobacterales</taxon>
        <taxon>Candidatus Acididesulfobacter</taxon>
    </lineage>
</organism>
<dbReference type="Proteomes" id="UP000319296">
    <property type="component" value="Unassembled WGS sequence"/>
</dbReference>
<dbReference type="SMART" id="SM00052">
    <property type="entry name" value="EAL"/>
    <property type="match status" value="1"/>
</dbReference>
<dbReference type="PANTHER" id="PTHR44757">
    <property type="entry name" value="DIGUANYLATE CYCLASE DGCP"/>
    <property type="match status" value="1"/>
</dbReference>
<dbReference type="InterPro" id="IPR000700">
    <property type="entry name" value="PAS-assoc_C"/>
</dbReference>
<dbReference type="InterPro" id="IPR052155">
    <property type="entry name" value="Biofilm_reg_signaling"/>
</dbReference>
<dbReference type="InterPro" id="IPR035919">
    <property type="entry name" value="EAL_sf"/>
</dbReference>
<dbReference type="Pfam" id="PF00990">
    <property type="entry name" value="GGDEF"/>
    <property type="match status" value="1"/>
</dbReference>
<feature type="domain" description="PAS" evidence="1">
    <location>
        <begin position="13"/>
        <end position="60"/>
    </location>
</feature>
<dbReference type="PANTHER" id="PTHR44757:SF2">
    <property type="entry name" value="BIOFILM ARCHITECTURE MAINTENANCE PROTEIN MBAA"/>
    <property type="match status" value="1"/>
</dbReference>
<evidence type="ECO:0000259" key="4">
    <source>
        <dbReference type="PROSITE" id="PS50887"/>
    </source>
</evidence>
<dbReference type="Pfam" id="PF13426">
    <property type="entry name" value="PAS_9"/>
    <property type="match status" value="2"/>
</dbReference>
<dbReference type="EMBL" id="SGBB01000010">
    <property type="protein sequence ID" value="RZD18388.1"/>
    <property type="molecule type" value="Genomic_DNA"/>
</dbReference>
<dbReference type="Gene3D" id="3.20.20.450">
    <property type="entry name" value="EAL domain"/>
    <property type="match status" value="1"/>
</dbReference>
<dbReference type="SMART" id="SM00091">
    <property type="entry name" value="PAS"/>
    <property type="match status" value="2"/>
</dbReference>
<dbReference type="InterPro" id="IPR000160">
    <property type="entry name" value="GGDEF_dom"/>
</dbReference>
<dbReference type="NCBIfam" id="TIGR00229">
    <property type="entry name" value="sensory_box"/>
    <property type="match status" value="2"/>
</dbReference>
<evidence type="ECO:0000313" key="6">
    <source>
        <dbReference type="Proteomes" id="UP000319296"/>
    </source>
</evidence>
<evidence type="ECO:0000259" key="1">
    <source>
        <dbReference type="PROSITE" id="PS50112"/>
    </source>
</evidence>
<accession>A0A519BM85</accession>
<dbReference type="CDD" id="cd01949">
    <property type="entry name" value="GGDEF"/>
    <property type="match status" value="1"/>
</dbReference>
<name>A0A519BM85_9DELT</name>
<dbReference type="InterPro" id="IPR000014">
    <property type="entry name" value="PAS"/>
</dbReference>
<dbReference type="InterPro" id="IPR001610">
    <property type="entry name" value="PAC"/>
</dbReference>
<dbReference type="SMART" id="SM00086">
    <property type="entry name" value="PAC"/>
    <property type="match status" value="2"/>
</dbReference>
<dbReference type="InterPro" id="IPR001633">
    <property type="entry name" value="EAL_dom"/>
</dbReference>
<dbReference type="Gene3D" id="3.30.70.270">
    <property type="match status" value="1"/>
</dbReference>
<protein>
    <submittedName>
        <fullName evidence="5">Bifunctional diguanylate cyclase/phosphodiesterase</fullName>
    </submittedName>
</protein>
<dbReference type="PROSITE" id="PS50883">
    <property type="entry name" value="EAL"/>
    <property type="match status" value="1"/>
</dbReference>
<comment type="caution">
    <text evidence="5">The sequence shown here is derived from an EMBL/GenBank/DDBJ whole genome shotgun (WGS) entry which is preliminary data.</text>
</comment>
<dbReference type="CDD" id="cd00130">
    <property type="entry name" value="PAS"/>
    <property type="match status" value="2"/>
</dbReference>
<dbReference type="PROSITE" id="PS50112">
    <property type="entry name" value="PAS"/>
    <property type="match status" value="2"/>
</dbReference>
<evidence type="ECO:0000259" key="2">
    <source>
        <dbReference type="PROSITE" id="PS50113"/>
    </source>
</evidence>
<dbReference type="PROSITE" id="PS50887">
    <property type="entry name" value="GGDEF"/>
    <property type="match status" value="1"/>
</dbReference>
<dbReference type="SUPFAM" id="SSF55785">
    <property type="entry name" value="PYP-like sensor domain (PAS domain)"/>
    <property type="match status" value="2"/>
</dbReference>
<dbReference type="NCBIfam" id="TIGR00254">
    <property type="entry name" value="GGDEF"/>
    <property type="match status" value="1"/>
</dbReference>
<sequence length="712" mass="81076">MDMFCKLLSFLTGEQKFKSFFYNLPLPSFIVDIENGRFMDVNNTAVKFYGYSKEELLNMSVAQINISNTPQELKIFRKTAAVEGSGVTTFEHRLKNGEIKIVQPYAAAIKLNNKQSLLVIILDITENIANEKWMHTLYTAIENSPDWMMVTDNLGNIEYVNDGVKNISGYKKEELLGKNPRVFKSRLLSAGFYKNFWDTINSEKVFNGIFINRRKNGELFSLVTTIVPVKNKKDSKVINFVSIGKDITQEKALEEELRYISIYDPLTGLPNRNLFILTINIYFNSREYREKKLSAYLIIIDVYKLSYINNTYGYDIGDKILQRFSKRLNKIIGVGDILARIGGNEFGILFIDLQNEEGILQIIEKIKEEFKNPLYVGELSAPESETKDYCVANVNEDNTIIPESFNIAYTMGISIFPDDGKNAEDILKSAYIALLNAKTQGEGGLEFFKASMNIEVSDFLLIKDNIINAFKNREFLIYYQPYFDIKTGKITGMEALARWNNGDKGIISPIKFIPPLERIGLIRHFEEYLIDIICRNLKEWKEKGLNIVPVSMNISPVSFRKEGLIDMIASALDRYEITPSLLDIEITEGVFIQNLDDTLKILNAFKEKEIKISIDDFGTGYSSLSYIKNIPADFIKIDISFTRGMMKSSKDLAIVNTVVVLASKLGMKTIAEGVETDEQLKILKSLGCDIVQGYLFSKPVPDDEILHFLKQP</sequence>
<feature type="domain" description="EAL" evidence="3">
    <location>
        <begin position="459"/>
        <end position="712"/>
    </location>
</feature>
<gene>
    <name evidence="5" type="ORF">EVG15_06510</name>
</gene>
<dbReference type="InterPro" id="IPR035965">
    <property type="entry name" value="PAS-like_dom_sf"/>
</dbReference>
<dbReference type="CDD" id="cd01948">
    <property type="entry name" value="EAL"/>
    <property type="match status" value="1"/>
</dbReference>
<dbReference type="SUPFAM" id="SSF55073">
    <property type="entry name" value="Nucleotide cyclase"/>
    <property type="match status" value="1"/>
</dbReference>
<dbReference type="SUPFAM" id="SSF141868">
    <property type="entry name" value="EAL domain-like"/>
    <property type="match status" value="1"/>
</dbReference>
<evidence type="ECO:0000259" key="3">
    <source>
        <dbReference type="PROSITE" id="PS50883"/>
    </source>
</evidence>
<feature type="domain" description="GGDEF" evidence="4">
    <location>
        <begin position="293"/>
        <end position="450"/>
    </location>
</feature>
<dbReference type="Gene3D" id="3.30.450.20">
    <property type="entry name" value="PAS domain"/>
    <property type="match status" value="2"/>
</dbReference>
<proteinExistence type="predicted"/>
<dbReference type="InterPro" id="IPR029787">
    <property type="entry name" value="Nucleotide_cyclase"/>
</dbReference>